<dbReference type="Pfam" id="PF00153">
    <property type="entry name" value="Mito_carr"/>
    <property type="match status" value="3"/>
</dbReference>
<comment type="subcellular location">
    <subcellularLocation>
        <location evidence="1">Membrane</location>
        <topology evidence="1">Multi-pass membrane protein</topology>
    </subcellularLocation>
</comment>
<keyword evidence="2 7" id="KW-0813">Transport</keyword>
<evidence type="ECO:0000313" key="10">
    <source>
        <dbReference type="Proteomes" id="UP001489004"/>
    </source>
</evidence>
<accession>A0AAW1PYB0</accession>
<evidence type="ECO:0000256" key="8">
    <source>
        <dbReference type="SAM" id="MobiDB-lite"/>
    </source>
</evidence>
<comment type="similarity">
    <text evidence="7">Belongs to the mitochondrial carrier (TC 2.A.29) family.</text>
</comment>
<evidence type="ECO:0000256" key="7">
    <source>
        <dbReference type="RuleBase" id="RU000488"/>
    </source>
</evidence>
<keyword evidence="4" id="KW-0677">Repeat</keyword>
<feature type="region of interest" description="Disordered" evidence="8">
    <location>
        <begin position="1"/>
        <end position="63"/>
    </location>
</feature>
<evidence type="ECO:0000256" key="5">
    <source>
        <dbReference type="ARBA" id="ARBA00023136"/>
    </source>
</evidence>
<dbReference type="SUPFAM" id="SSF103506">
    <property type="entry name" value="Mitochondrial carrier"/>
    <property type="match status" value="1"/>
</dbReference>
<comment type="caution">
    <text evidence="9">The sequence shown here is derived from an EMBL/GenBank/DDBJ whole genome shotgun (WGS) entry which is preliminary data.</text>
</comment>
<dbReference type="Gene3D" id="1.50.40.10">
    <property type="entry name" value="Mitochondrial carrier domain"/>
    <property type="match status" value="2"/>
</dbReference>
<feature type="repeat" description="Solcar" evidence="6">
    <location>
        <begin position="271"/>
        <end position="380"/>
    </location>
</feature>
<keyword evidence="10" id="KW-1185">Reference proteome</keyword>
<dbReference type="PANTHER" id="PTHR24089">
    <property type="entry name" value="SOLUTE CARRIER FAMILY 25"/>
    <property type="match status" value="1"/>
</dbReference>
<feature type="compositionally biased region" description="Low complexity" evidence="8">
    <location>
        <begin position="24"/>
        <end position="38"/>
    </location>
</feature>
<evidence type="ECO:0000256" key="3">
    <source>
        <dbReference type="ARBA" id="ARBA00022692"/>
    </source>
</evidence>
<reference evidence="9 10" key="1">
    <citation type="journal article" date="2024" name="Nat. Commun.">
        <title>Phylogenomics reveals the evolutionary origins of lichenization in chlorophyte algae.</title>
        <authorList>
            <person name="Puginier C."/>
            <person name="Libourel C."/>
            <person name="Otte J."/>
            <person name="Skaloud P."/>
            <person name="Haon M."/>
            <person name="Grisel S."/>
            <person name="Petersen M."/>
            <person name="Berrin J.G."/>
            <person name="Delaux P.M."/>
            <person name="Dal Grande F."/>
            <person name="Keller J."/>
        </authorList>
    </citation>
    <scope>NUCLEOTIDE SEQUENCE [LARGE SCALE GENOMIC DNA]</scope>
    <source>
        <strain evidence="9 10">SAG 2043</strain>
    </source>
</reference>
<dbReference type="InterPro" id="IPR002067">
    <property type="entry name" value="MCP"/>
</dbReference>
<keyword evidence="5 6" id="KW-0472">Membrane</keyword>
<organism evidence="9 10">
    <name type="scientific">[Myrmecia] bisecta</name>
    <dbReference type="NCBI Taxonomy" id="41462"/>
    <lineage>
        <taxon>Eukaryota</taxon>
        <taxon>Viridiplantae</taxon>
        <taxon>Chlorophyta</taxon>
        <taxon>core chlorophytes</taxon>
        <taxon>Trebouxiophyceae</taxon>
        <taxon>Trebouxiales</taxon>
        <taxon>Trebouxiaceae</taxon>
        <taxon>Myrmecia</taxon>
    </lineage>
</organism>
<keyword evidence="3 6" id="KW-0812">Transmembrane</keyword>
<dbReference type="InterPro" id="IPR023395">
    <property type="entry name" value="MCP_dom_sf"/>
</dbReference>
<dbReference type="PROSITE" id="PS50920">
    <property type="entry name" value="SOLCAR"/>
    <property type="match status" value="3"/>
</dbReference>
<evidence type="ECO:0000256" key="2">
    <source>
        <dbReference type="ARBA" id="ARBA00022448"/>
    </source>
</evidence>
<dbReference type="AlphaFoldDB" id="A0AAW1PYB0"/>
<feature type="repeat" description="Solcar" evidence="6">
    <location>
        <begin position="165"/>
        <end position="250"/>
    </location>
</feature>
<dbReference type="Proteomes" id="UP001489004">
    <property type="component" value="Unassembled WGS sequence"/>
</dbReference>
<dbReference type="GO" id="GO:0055085">
    <property type="term" value="P:transmembrane transport"/>
    <property type="evidence" value="ECO:0007669"/>
    <property type="project" value="InterPro"/>
</dbReference>
<protein>
    <submittedName>
        <fullName evidence="9">Uncharacterized protein</fullName>
    </submittedName>
</protein>
<name>A0AAW1PYB0_9CHLO</name>
<proteinExistence type="inferred from homology"/>
<dbReference type="InterPro" id="IPR018108">
    <property type="entry name" value="MCP_transmembrane"/>
</dbReference>
<dbReference type="PRINTS" id="PR00926">
    <property type="entry name" value="MITOCARRIER"/>
</dbReference>
<evidence type="ECO:0000256" key="1">
    <source>
        <dbReference type="ARBA" id="ARBA00004141"/>
    </source>
</evidence>
<dbReference type="GO" id="GO:0016020">
    <property type="term" value="C:membrane"/>
    <property type="evidence" value="ECO:0007669"/>
    <property type="project" value="UniProtKB-SubCell"/>
</dbReference>
<evidence type="ECO:0000256" key="6">
    <source>
        <dbReference type="PROSITE-ProRule" id="PRU00282"/>
    </source>
</evidence>
<evidence type="ECO:0000256" key="4">
    <source>
        <dbReference type="ARBA" id="ARBA00022737"/>
    </source>
</evidence>
<feature type="compositionally biased region" description="Basic residues" evidence="8">
    <location>
        <begin position="50"/>
        <end position="63"/>
    </location>
</feature>
<feature type="repeat" description="Solcar" evidence="6">
    <location>
        <begin position="73"/>
        <end position="155"/>
    </location>
</feature>
<gene>
    <name evidence="9" type="ORF">WJX72_010359</name>
</gene>
<dbReference type="EMBL" id="JALJOR010000008">
    <property type="protein sequence ID" value="KAK9813188.1"/>
    <property type="molecule type" value="Genomic_DNA"/>
</dbReference>
<evidence type="ECO:0000313" key="9">
    <source>
        <dbReference type="EMBL" id="KAK9813188.1"/>
    </source>
</evidence>
<sequence>MKDGLLSEAQTADPCCQQPQQAVSAKSHSPPAASAGGPRKVDSKSQAGLRSKRQPLHRRLHRTGWQHRLDEAVNYGKHLLSGALAAAVCRTSVAPLERIKLELVLHQKQGSWQTAKEILAHDGVLGFWRGNMLNILRSAPHKAINFFSFDCYRKTLLHMSGNTGMHRTERFAAGAMAGATATALCFPLDVLRTRIMGPGAHRHGGVLSTLVSIVRNEGVQALYVGCLPAIMTIAPSGAIYYGVYDVLKESHFRNLRKEHGLPEDVDLHEHLGAARMLLYGALAGAAAESALYPMEVIRRRMQLHSLHAAAGNAPRLAAQAGAKAAARSSAVGLVSFMAAAREILQEAGLRGFYAGLIPNTLQVLPNAALSYFAYETFKQMLQVQE</sequence>